<comment type="caution">
    <text evidence="1">The sequence shown here is derived from an EMBL/GenBank/DDBJ whole genome shotgun (WGS) entry which is preliminary data.</text>
</comment>
<gene>
    <name evidence="1" type="ORF">FPL11_04490</name>
</gene>
<evidence type="ECO:0000313" key="2">
    <source>
        <dbReference type="Proteomes" id="UP000316688"/>
    </source>
</evidence>
<proteinExistence type="predicted"/>
<sequence>MLEPTALEQLLRGRMAALDLSRGDIGQRLSPSNPSKALRRLDAFAATGECPEDNLCERLANALDLSIPRIVTAARATREAIEAQAEADYRAHFTPHAIWTTARNTPSSTAMAGFINAPARLVLTFPSNLPSESFIAYCQDHAPAGVPLYGPVTGFIINYTPDHACRYDREGQRLETLLSAVRVGCALTRV</sequence>
<protein>
    <submittedName>
        <fullName evidence="1">Uncharacterized protein</fullName>
    </submittedName>
</protein>
<keyword evidence="2" id="KW-1185">Reference proteome</keyword>
<organism evidence="1 2">
    <name type="scientific">Spiribacter aquaticus</name>
    <dbReference type="NCBI Taxonomy" id="1935996"/>
    <lineage>
        <taxon>Bacteria</taxon>
        <taxon>Pseudomonadati</taxon>
        <taxon>Pseudomonadota</taxon>
        <taxon>Gammaproteobacteria</taxon>
        <taxon>Chromatiales</taxon>
        <taxon>Ectothiorhodospiraceae</taxon>
        <taxon>Spiribacter</taxon>
    </lineage>
</organism>
<dbReference type="EMBL" id="VMKP01000002">
    <property type="protein sequence ID" value="TVO65348.1"/>
    <property type="molecule type" value="Genomic_DNA"/>
</dbReference>
<name>A0A557RJK7_9GAMM</name>
<dbReference type="Proteomes" id="UP000316688">
    <property type="component" value="Unassembled WGS sequence"/>
</dbReference>
<accession>A0A557RJK7</accession>
<reference evidence="1 2" key="1">
    <citation type="submission" date="2019-07" db="EMBL/GenBank/DDBJ databases">
        <title>Reclasification of Spiribacter aquaticus.</title>
        <authorList>
            <person name="Leon M.J."/>
            <person name="Sanchez-Porro C."/>
            <person name="Ventosa A."/>
        </authorList>
    </citation>
    <scope>NUCLEOTIDE SEQUENCE [LARGE SCALE GENOMIC DNA]</scope>
    <source>
        <strain evidence="1 2">SP30</strain>
    </source>
</reference>
<dbReference type="AlphaFoldDB" id="A0A557RJK7"/>
<evidence type="ECO:0000313" key="1">
    <source>
        <dbReference type="EMBL" id="TVO65348.1"/>
    </source>
</evidence>
<dbReference type="RefSeq" id="WP_144347601.1">
    <property type="nucleotide sequence ID" value="NZ_VMKP01000002.1"/>
</dbReference>